<sequence length="389" mass="44971">MSRVRRRSESSDLDLVLYEKVKIIPWFGDARVRQQLEDLEHSLESAEALNVELEKEVERLERVVDEQEQELNELMNGESQALIEEQKRHNNTYRRLEKKYVAIAELKTRITELEVELKVERLHRPANSLPDGHGCDATSTFDPLPPRIDRCSESDNQAQIVLPNQSDHVSESRTYLPCNEFDVTNSCTPHSESDFFASEASVLRGMIAIAEYGKLSYPLDAPDDGWFRRAFDYINVDLGLEYISLVGKWVEFERSHGWDKGKLIALPSKNRPDEVGRWIKDGRYKHTHSFVRAEFITSFSQRVWSWWNDLQPTSHSIDSRDQSSTFGQVTWKSLDHCGQNGWLSLLVCLKWWGHALPAECVSNMKEDWLEAVRTFSKALDGVLRSQNTE</sequence>
<evidence type="ECO:0000313" key="3">
    <source>
        <dbReference type="Proteomes" id="UP001498398"/>
    </source>
</evidence>
<name>A0ABR1IML5_9AGAR</name>
<dbReference type="EMBL" id="JBANRG010000118">
    <property type="protein sequence ID" value="KAK7434691.1"/>
    <property type="molecule type" value="Genomic_DNA"/>
</dbReference>
<proteinExistence type="predicted"/>
<feature type="coiled-coil region" evidence="1">
    <location>
        <begin position="29"/>
        <end position="123"/>
    </location>
</feature>
<comment type="caution">
    <text evidence="2">The sequence shown here is derived from an EMBL/GenBank/DDBJ whole genome shotgun (WGS) entry which is preliminary data.</text>
</comment>
<reference evidence="2 3" key="1">
    <citation type="submission" date="2024-01" db="EMBL/GenBank/DDBJ databases">
        <title>A draft genome for the cacao thread blight pathogen Marasmiellus scandens.</title>
        <authorList>
            <person name="Baruah I.K."/>
            <person name="Leung J."/>
            <person name="Bukari Y."/>
            <person name="Amoako-Attah I."/>
            <person name="Meinhardt L.W."/>
            <person name="Bailey B.A."/>
            <person name="Cohen S.P."/>
        </authorList>
    </citation>
    <scope>NUCLEOTIDE SEQUENCE [LARGE SCALE GENOMIC DNA]</scope>
    <source>
        <strain evidence="2 3">GH-19</strain>
    </source>
</reference>
<gene>
    <name evidence="2" type="primary">RBT1_26</name>
    <name evidence="2" type="ORF">VKT23_020055</name>
</gene>
<organism evidence="2 3">
    <name type="scientific">Marasmiellus scandens</name>
    <dbReference type="NCBI Taxonomy" id="2682957"/>
    <lineage>
        <taxon>Eukaryota</taxon>
        <taxon>Fungi</taxon>
        <taxon>Dikarya</taxon>
        <taxon>Basidiomycota</taxon>
        <taxon>Agaricomycotina</taxon>
        <taxon>Agaricomycetes</taxon>
        <taxon>Agaricomycetidae</taxon>
        <taxon>Agaricales</taxon>
        <taxon>Marasmiineae</taxon>
        <taxon>Omphalotaceae</taxon>
        <taxon>Marasmiellus</taxon>
    </lineage>
</organism>
<keyword evidence="3" id="KW-1185">Reference proteome</keyword>
<evidence type="ECO:0000256" key="1">
    <source>
        <dbReference type="SAM" id="Coils"/>
    </source>
</evidence>
<protein>
    <submittedName>
        <fullName evidence="2">SERTA domain-containing protein 3</fullName>
    </submittedName>
</protein>
<evidence type="ECO:0000313" key="2">
    <source>
        <dbReference type="EMBL" id="KAK7434691.1"/>
    </source>
</evidence>
<keyword evidence="1" id="KW-0175">Coiled coil</keyword>
<dbReference type="Proteomes" id="UP001498398">
    <property type="component" value="Unassembled WGS sequence"/>
</dbReference>
<accession>A0ABR1IML5</accession>